<accession>A0A0C3CSS6</accession>
<dbReference type="GO" id="GO:0044550">
    <property type="term" value="P:secondary metabolite biosynthetic process"/>
    <property type="evidence" value="ECO:0007669"/>
    <property type="project" value="TreeGrafter"/>
</dbReference>
<proteinExistence type="predicted"/>
<dbReference type="Pfam" id="PF01494">
    <property type="entry name" value="FAD_binding_3"/>
    <property type="match status" value="1"/>
</dbReference>
<keyword evidence="3" id="KW-0560">Oxidoreductase</keyword>
<keyword evidence="7" id="KW-1185">Reference proteome</keyword>
<dbReference type="PANTHER" id="PTHR46720:SF3">
    <property type="entry name" value="FAD-BINDING DOMAIN-CONTAINING PROTEIN-RELATED"/>
    <property type="match status" value="1"/>
</dbReference>
<evidence type="ECO:0000256" key="1">
    <source>
        <dbReference type="ARBA" id="ARBA00022630"/>
    </source>
</evidence>
<dbReference type="InterPro" id="IPR051104">
    <property type="entry name" value="FAD_monoxygenase"/>
</dbReference>
<evidence type="ECO:0000313" key="6">
    <source>
        <dbReference type="EMBL" id="KIM47104.1"/>
    </source>
</evidence>
<sequence length="443" mass="48692">MSTPQKLRLAIVGGGIGGLTLAVALSHLNLDEFLQVDIYESAFKLNQVGAGIGVLARAMEIVEDLGMAGDFEPLMTPVESPLGAQSPGSRFYFRKSDERNGFPFFDMIMPGGSAMCHRADLQAILLSHVSSFIKCHLNRRLVNYKESKEGIELEFKNGETASCDILVGADGINSVVRKVFLANKQGLDSSSEEAAMNSAPVWSGISVYRGLIDSEVIRRELPNHTALSSPTLYCGKNKHIVAFPISQGKIINIVPFVTDLEKEGSRLHGPATEEANLQDFAHFYAGWEDEAQCLIKNMSNVSRWAIQTVKPLDTHSTDRVFLLGDAAHAMTPHLGSGAGQAIEDAYVFANLLDKLLRQGSRDIQRISNAYTAIRRPIARSFVDASRDQGIRLEFNAPEFDDIKEGDAIAPERLRELGKSLEKGFELPRKCSVRDDLQRALDML</sequence>
<dbReference type="SUPFAM" id="SSF54373">
    <property type="entry name" value="FAD-linked reductases, C-terminal domain"/>
    <property type="match status" value="1"/>
</dbReference>
<evidence type="ECO:0000256" key="3">
    <source>
        <dbReference type="ARBA" id="ARBA00023002"/>
    </source>
</evidence>
<feature type="transmembrane region" description="Helical" evidence="4">
    <location>
        <begin position="7"/>
        <end position="28"/>
    </location>
</feature>
<dbReference type="PRINTS" id="PR00420">
    <property type="entry name" value="RNGMNOXGNASE"/>
</dbReference>
<evidence type="ECO:0000256" key="4">
    <source>
        <dbReference type="SAM" id="Phobius"/>
    </source>
</evidence>
<keyword evidence="1" id="KW-0285">Flavoprotein</keyword>
<keyword evidence="4" id="KW-1133">Transmembrane helix</keyword>
<keyword evidence="2" id="KW-0274">FAD</keyword>
<dbReference type="GO" id="GO:0071949">
    <property type="term" value="F:FAD binding"/>
    <property type="evidence" value="ECO:0007669"/>
    <property type="project" value="InterPro"/>
</dbReference>
<dbReference type="GO" id="GO:0016491">
    <property type="term" value="F:oxidoreductase activity"/>
    <property type="evidence" value="ECO:0007669"/>
    <property type="project" value="UniProtKB-KW"/>
</dbReference>
<evidence type="ECO:0000256" key="2">
    <source>
        <dbReference type="ARBA" id="ARBA00022827"/>
    </source>
</evidence>
<reference evidence="6 7" key="1">
    <citation type="submission" date="2014-04" db="EMBL/GenBank/DDBJ databases">
        <authorList>
            <consortium name="DOE Joint Genome Institute"/>
            <person name="Kuo A."/>
            <person name="Gay G."/>
            <person name="Dore J."/>
            <person name="Kohler A."/>
            <person name="Nagy L.G."/>
            <person name="Floudas D."/>
            <person name="Copeland A."/>
            <person name="Barry K.W."/>
            <person name="Cichocki N."/>
            <person name="Veneault-Fourrey C."/>
            <person name="LaButti K."/>
            <person name="Lindquist E.A."/>
            <person name="Lipzen A."/>
            <person name="Lundell T."/>
            <person name="Morin E."/>
            <person name="Murat C."/>
            <person name="Sun H."/>
            <person name="Tunlid A."/>
            <person name="Henrissat B."/>
            <person name="Grigoriev I.V."/>
            <person name="Hibbett D.S."/>
            <person name="Martin F."/>
            <person name="Nordberg H.P."/>
            <person name="Cantor M.N."/>
            <person name="Hua S.X."/>
        </authorList>
    </citation>
    <scope>NUCLEOTIDE SEQUENCE [LARGE SCALE GENOMIC DNA]</scope>
    <source>
        <strain evidence="7">h7</strain>
    </source>
</reference>
<dbReference type="Proteomes" id="UP000053424">
    <property type="component" value="Unassembled WGS sequence"/>
</dbReference>
<gene>
    <name evidence="6" type="ORF">M413DRAFT_440635</name>
</gene>
<dbReference type="InterPro" id="IPR002938">
    <property type="entry name" value="FAD-bd"/>
</dbReference>
<dbReference type="AlphaFoldDB" id="A0A0C3CSS6"/>
<dbReference type="OrthoDB" id="417877at2759"/>
<dbReference type="STRING" id="686832.A0A0C3CSS6"/>
<organism evidence="6 7">
    <name type="scientific">Hebeloma cylindrosporum</name>
    <dbReference type="NCBI Taxonomy" id="76867"/>
    <lineage>
        <taxon>Eukaryota</taxon>
        <taxon>Fungi</taxon>
        <taxon>Dikarya</taxon>
        <taxon>Basidiomycota</taxon>
        <taxon>Agaricomycotina</taxon>
        <taxon>Agaricomycetes</taxon>
        <taxon>Agaricomycetidae</taxon>
        <taxon>Agaricales</taxon>
        <taxon>Agaricineae</taxon>
        <taxon>Hymenogastraceae</taxon>
        <taxon>Hebeloma</taxon>
    </lineage>
</organism>
<evidence type="ECO:0000259" key="5">
    <source>
        <dbReference type="Pfam" id="PF01494"/>
    </source>
</evidence>
<feature type="domain" description="FAD-binding" evidence="5">
    <location>
        <begin position="9"/>
        <end position="384"/>
    </location>
</feature>
<dbReference type="EMBL" id="KN831770">
    <property type="protein sequence ID" value="KIM47104.1"/>
    <property type="molecule type" value="Genomic_DNA"/>
</dbReference>
<evidence type="ECO:0000313" key="7">
    <source>
        <dbReference type="Proteomes" id="UP000053424"/>
    </source>
</evidence>
<dbReference type="PANTHER" id="PTHR46720">
    <property type="entry name" value="HYDROXYLASE, PUTATIVE (AFU_ORTHOLOGUE AFUA_3G01460)-RELATED"/>
    <property type="match status" value="1"/>
</dbReference>
<dbReference type="SUPFAM" id="SSF51905">
    <property type="entry name" value="FAD/NAD(P)-binding domain"/>
    <property type="match status" value="1"/>
</dbReference>
<dbReference type="Gene3D" id="3.50.50.60">
    <property type="entry name" value="FAD/NAD(P)-binding domain"/>
    <property type="match status" value="1"/>
</dbReference>
<dbReference type="InterPro" id="IPR036188">
    <property type="entry name" value="FAD/NAD-bd_sf"/>
</dbReference>
<keyword evidence="4" id="KW-0472">Membrane</keyword>
<protein>
    <recommendedName>
        <fullName evidence="5">FAD-binding domain-containing protein</fullName>
    </recommendedName>
</protein>
<dbReference type="HOGENOM" id="CLU_009665_6_3_1"/>
<reference evidence="7" key="2">
    <citation type="submission" date="2015-01" db="EMBL/GenBank/DDBJ databases">
        <title>Evolutionary Origins and Diversification of the Mycorrhizal Mutualists.</title>
        <authorList>
            <consortium name="DOE Joint Genome Institute"/>
            <consortium name="Mycorrhizal Genomics Consortium"/>
            <person name="Kohler A."/>
            <person name="Kuo A."/>
            <person name="Nagy L.G."/>
            <person name="Floudas D."/>
            <person name="Copeland A."/>
            <person name="Barry K.W."/>
            <person name="Cichocki N."/>
            <person name="Veneault-Fourrey C."/>
            <person name="LaButti K."/>
            <person name="Lindquist E.A."/>
            <person name="Lipzen A."/>
            <person name="Lundell T."/>
            <person name="Morin E."/>
            <person name="Murat C."/>
            <person name="Riley R."/>
            <person name="Ohm R."/>
            <person name="Sun H."/>
            <person name="Tunlid A."/>
            <person name="Henrissat B."/>
            <person name="Grigoriev I.V."/>
            <person name="Hibbett D.S."/>
            <person name="Martin F."/>
        </authorList>
    </citation>
    <scope>NUCLEOTIDE SEQUENCE [LARGE SCALE GENOMIC DNA]</scope>
    <source>
        <strain evidence="7">h7</strain>
    </source>
</reference>
<name>A0A0C3CSS6_HEBCY</name>
<keyword evidence="4" id="KW-0812">Transmembrane</keyword>